<organism evidence="2 3">
    <name type="scientific">Agathobaculum faecis</name>
    <dbReference type="NCBI Taxonomy" id="2763013"/>
    <lineage>
        <taxon>Bacteria</taxon>
        <taxon>Bacillati</taxon>
        <taxon>Bacillota</taxon>
        <taxon>Clostridia</taxon>
        <taxon>Eubacteriales</taxon>
        <taxon>Butyricicoccaceae</taxon>
        <taxon>Agathobaculum</taxon>
    </lineage>
</organism>
<keyword evidence="3" id="KW-1185">Reference proteome</keyword>
<dbReference type="Proteomes" id="UP000606499">
    <property type="component" value="Unassembled WGS sequence"/>
</dbReference>
<feature type="transmembrane region" description="Helical" evidence="1">
    <location>
        <begin position="189"/>
        <end position="208"/>
    </location>
</feature>
<dbReference type="Pfam" id="PF13346">
    <property type="entry name" value="ABC2_membrane_5"/>
    <property type="match status" value="1"/>
</dbReference>
<dbReference type="AlphaFoldDB" id="A0A923LTQ7"/>
<feature type="transmembrane region" description="Helical" evidence="1">
    <location>
        <begin position="146"/>
        <end position="169"/>
    </location>
</feature>
<comment type="caution">
    <text evidence="2">The sequence shown here is derived from an EMBL/GenBank/DDBJ whole genome shotgun (WGS) entry which is preliminary data.</text>
</comment>
<reference evidence="2" key="1">
    <citation type="submission" date="2020-08" db="EMBL/GenBank/DDBJ databases">
        <title>Genome public.</title>
        <authorList>
            <person name="Liu C."/>
            <person name="Sun Q."/>
        </authorList>
    </citation>
    <scope>NUCLEOTIDE SEQUENCE</scope>
    <source>
        <strain evidence="2">NSJ-28</strain>
    </source>
</reference>
<keyword evidence="1" id="KW-1133">Transmembrane helix</keyword>
<protein>
    <submittedName>
        <fullName evidence="2">ABC-2 transporter permease</fullName>
    </submittedName>
</protein>
<sequence length="220" mass="24582">MKAILYADWMNFRLSIKSMLLAPVIFLVWAVIAEQPIFFFSMLVVMGYMFPSTAFSAEQSAGWDRLSLSLPILRHEVVASRFLLALAVNLTLFACSLVFATFYCLAHGQPQALMENYVSVLACEAVAVIMIGVEMAVAFKWGIQKAGYIMLAAFFLPLALVFAAVSLEIRIPLLAAAGRWLAGVDERRFVFLLLGCLAVALMVYLLCYRVSVRLYRKKEL</sequence>
<feature type="transmembrane region" description="Helical" evidence="1">
    <location>
        <begin position="12"/>
        <end position="32"/>
    </location>
</feature>
<gene>
    <name evidence="2" type="ORF">H8S45_01780</name>
</gene>
<keyword evidence="1" id="KW-0472">Membrane</keyword>
<evidence type="ECO:0000256" key="1">
    <source>
        <dbReference type="SAM" id="Phobius"/>
    </source>
</evidence>
<dbReference type="RefSeq" id="WP_054326035.1">
    <property type="nucleotide sequence ID" value="NZ_JACOPL010000001.1"/>
</dbReference>
<keyword evidence="1" id="KW-0812">Transmembrane</keyword>
<name>A0A923LTQ7_9FIRM</name>
<feature type="transmembrane region" description="Helical" evidence="1">
    <location>
        <begin position="78"/>
        <end position="105"/>
    </location>
</feature>
<accession>A0A923LTQ7</accession>
<evidence type="ECO:0000313" key="2">
    <source>
        <dbReference type="EMBL" id="MBC5724202.1"/>
    </source>
</evidence>
<feature type="transmembrane region" description="Helical" evidence="1">
    <location>
        <begin position="117"/>
        <end position="139"/>
    </location>
</feature>
<dbReference type="InterPro" id="IPR025699">
    <property type="entry name" value="ABC2_memb-like"/>
</dbReference>
<dbReference type="EMBL" id="JACOPL010000001">
    <property type="protein sequence ID" value="MBC5724202.1"/>
    <property type="molecule type" value="Genomic_DNA"/>
</dbReference>
<evidence type="ECO:0000313" key="3">
    <source>
        <dbReference type="Proteomes" id="UP000606499"/>
    </source>
</evidence>
<proteinExistence type="predicted"/>